<protein>
    <recommendedName>
        <fullName evidence="1">Reverse transcriptase Ty1/copia-type domain-containing protein</fullName>
    </recommendedName>
</protein>
<feature type="domain" description="Reverse transcriptase Ty1/copia-type" evidence="1">
    <location>
        <begin position="2"/>
        <end position="53"/>
    </location>
</feature>
<evidence type="ECO:0000313" key="3">
    <source>
        <dbReference type="Proteomes" id="UP000823941"/>
    </source>
</evidence>
<dbReference type="InterPro" id="IPR013103">
    <property type="entry name" value="RVT_2"/>
</dbReference>
<comment type="caution">
    <text evidence="2">The sequence shown here is derived from an EMBL/GenBank/DDBJ whole genome shotgun (WGS) entry which is preliminary data.</text>
</comment>
<name>A0ABQ7PPP5_PLUXY</name>
<dbReference type="InterPro" id="IPR043502">
    <property type="entry name" value="DNA/RNA_pol_sf"/>
</dbReference>
<dbReference type="Proteomes" id="UP000823941">
    <property type="component" value="Unassembled WGS sequence"/>
</dbReference>
<dbReference type="SUPFAM" id="SSF56672">
    <property type="entry name" value="DNA/RNA polymerases"/>
    <property type="match status" value="1"/>
</dbReference>
<evidence type="ECO:0000259" key="1">
    <source>
        <dbReference type="Pfam" id="PF07727"/>
    </source>
</evidence>
<dbReference type="PANTHER" id="PTHR11439">
    <property type="entry name" value="GAG-POL-RELATED RETROTRANSPOSON"/>
    <property type="match status" value="1"/>
</dbReference>
<dbReference type="PANTHER" id="PTHR11439:SF483">
    <property type="entry name" value="PEPTIDE SYNTHASE GLIP-LIKE, PUTATIVE (AFU_ORTHOLOGUE AFUA_3G12920)-RELATED"/>
    <property type="match status" value="1"/>
</dbReference>
<dbReference type="CDD" id="cd09272">
    <property type="entry name" value="RNase_HI_RT_Ty1"/>
    <property type="match status" value="1"/>
</dbReference>
<reference evidence="2 3" key="1">
    <citation type="submission" date="2021-06" db="EMBL/GenBank/DDBJ databases">
        <title>A haploid diamondback moth (Plutella xylostella L.) genome assembly resolves 31 chromosomes and identifies a diamide resistance mutation.</title>
        <authorList>
            <person name="Ward C.M."/>
            <person name="Perry K.D."/>
            <person name="Baker G."/>
            <person name="Powis K."/>
            <person name="Heckel D.G."/>
            <person name="Baxter S.W."/>
        </authorList>
    </citation>
    <scope>NUCLEOTIDE SEQUENCE [LARGE SCALE GENOMIC DNA]</scope>
    <source>
        <strain evidence="2 3">LV</strain>
        <tissue evidence="2">Single pupa</tissue>
    </source>
</reference>
<proteinExistence type="predicted"/>
<gene>
    <name evidence="2" type="ORF">JYU34_022646</name>
</gene>
<sequence>MSFKMKDLGLAKSFLGIDIVQEKDKIIISQSKYLTKVLERFNMSNCKPMSTPIDQNFKFEVLKRDVSESSEIEKKCRQLIGSLMYAVCGTRPDLCVSVSFLSRYQHCASIMLYKSLKRVLRYIKGTLNYALVYGSADTDNGLLGFVDADWSGDTLDRKSTTGYFFKMFNCIVVWCCKKQLCVSLSSTESEYIALSIAIAEACWLKHLLNDFDIISDQVIIYEDNQSVIKLAYNSENMKRLKHLDTRYHFIVDKINEKCISLEYIKTNDNLADLLTKPLGKNLFEKFNKILFSVID</sequence>
<keyword evidence="3" id="KW-1185">Reference proteome</keyword>
<accession>A0ABQ7PPP5</accession>
<dbReference type="Pfam" id="PF07727">
    <property type="entry name" value="RVT_2"/>
    <property type="match status" value="1"/>
</dbReference>
<dbReference type="EMBL" id="JAHIBW010000063">
    <property type="protein sequence ID" value="KAG7294957.1"/>
    <property type="molecule type" value="Genomic_DNA"/>
</dbReference>
<evidence type="ECO:0000313" key="2">
    <source>
        <dbReference type="EMBL" id="KAG7294957.1"/>
    </source>
</evidence>
<organism evidence="2 3">
    <name type="scientific">Plutella xylostella</name>
    <name type="common">Diamondback moth</name>
    <name type="synonym">Plutella maculipennis</name>
    <dbReference type="NCBI Taxonomy" id="51655"/>
    <lineage>
        <taxon>Eukaryota</taxon>
        <taxon>Metazoa</taxon>
        <taxon>Ecdysozoa</taxon>
        <taxon>Arthropoda</taxon>
        <taxon>Hexapoda</taxon>
        <taxon>Insecta</taxon>
        <taxon>Pterygota</taxon>
        <taxon>Neoptera</taxon>
        <taxon>Endopterygota</taxon>
        <taxon>Lepidoptera</taxon>
        <taxon>Glossata</taxon>
        <taxon>Ditrysia</taxon>
        <taxon>Yponomeutoidea</taxon>
        <taxon>Plutellidae</taxon>
        <taxon>Plutella</taxon>
    </lineage>
</organism>